<dbReference type="NCBIfam" id="TIGR00435">
    <property type="entry name" value="cysS"/>
    <property type="match status" value="1"/>
</dbReference>
<feature type="short sequence motif" description="'HIGH' region" evidence="12">
    <location>
        <begin position="38"/>
        <end position="48"/>
    </location>
</feature>
<dbReference type="SUPFAM" id="SSF47323">
    <property type="entry name" value="Anticodon-binding domain of a subclass of class I aminoacyl-tRNA synthetases"/>
    <property type="match status" value="1"/>
</dbReference>
<dbReference type="KEGG" id="doe:DENOEST_2350"/>
<dbReference type="HAMAP" id="MF_00041">
    <property type="entry name" value="Cys_tRNA_synth"/>
    <property type="match status" value="1"/>
</dbReference>
<evidence type="ECO:0000256" key="5">
    <source>
        <dbReference type="ARBA" id="ARBA00022598"/>
    </source>
</evidence>
<dbReference type="SUPFAM" id="SSF52374">
    <property type="entry name" value="Nucleotidylyl transferase"/>
    <property type="match status" value="1"/>
</dbReference>
<evidence type="ECO:0000256" key="7">
    <source>
        <dbReference type="ARBA" id="ARBA00022741"/>
    </source>
</evidence>
<feature type="binding site" evidence="12">
    <location>
        <position position="280"/>
    </location>
    <ligand>
        <name>ATP</name>
        <dbReference type="ChEBI" id="CHEBI:30616"/>
    </ligand>
</feature>
<keyword evidence="11 12" id="KW-0030">Aminoacyl-tRNA synthetase</keyword>
<dbReference type="EC" id="6.1.1.16" evidence="12"/>
<dbReference type="EMBL" id="LR778301">
    <property type="protein sequence ID" value="CAB1369515.1"/>
    <property type="molecule type" value="Genomic_DNA"/>
</dbReference>
<dbReference type="Pfam" id="PF09190">
    <property type="entry name" value="DALR_2"/>
    <property type="match status" value="1"/>
</dbReference>
<feature type="domain" description="Cysteinyl-tRNA synthetase class Ia DALR" evidence="13">
    <location>
        <begin position="352"/>
        <end position="407"/>
    </location>
</feature>
<evidence type="ECO:0000256" key="11">
    <source>
        <dbReference type="ARBA" id="ARBA00023146"/>
    </source>
</evidence>
<comment type="subcellular location">
    <subcellularLocation>
        <location evidence="1 12">Cytoplasm</location>
    </subcellularLocation>
</comment>
<dbReference type="GO" id="GO:0005829">
    <property type="term" value="C:cytosol"/>
    <property type="evidence" value="ECO:0007669"/>
    <property type="project" value="TreeGrafter"/>
</dbReference>
<dbReference type="FunFam" id="3.40.50.620:FF:000009">
    <property type="entry name" value="Cysteine--tRNA ligase"/>
    <property type="match status" value="1"/>
</dbReference>
<proteinExistence type="inferred from homology"/>
<evidence type="ECO:0000256" key="2">
    <source>
        <dbReference type="ARBA" id="ARBA00005594"/>
    </source>
</evidence>
<feature type="binding site" evidence="12">
    <location>
        <position position="245"/>
    </location>
    <ligand>
        <name>Zn(2+)</name>
        <dbReference type="ChEBI" id="CHEBI:29105"/>
    </ligand>
</feature>
<keyword evidence="6 12" id="KW-0479">Metal-binding</keyword>
<feature type="binding site" evidence="12">
    <location>
        <position position="220"/>
    </location>
    <ligand>
        <name>Zn(2+)</name>
        <dbReference type="ChEBI" id="CHEBI:29105"/>
    </ligand>
</feature>
<evidence type="ECO:0000313" key="15">
    <source>
        <dbReference type="Proteomes" id="UP000515733"/>
    </source>
</evidence>
<dbReference type="InterPro" id="IPR009080">
    <property type="entry name" value="tRNAsynth_Ia_anticodon-bd"/>
</dbReference>
<feature type="short sequence motif" description="'KMSKS' region" evidence="12">
    <location>
        <begin position="277"/>
        <end position="281"/>
    </location>
</feature>
<keyword evidence="7 12" id="KW-0547">Nucleotide-binding</keyword>
<dbReference type="Pfam" id="PF01406">
    <property type="entry name" value="tRNA-synt_1e"/>
    <property type="match status" value="1"/>
</dbReference>
<dbReference type="CDD" id="cd00672">
    <property type="entry name" value="CysRS_core"/>
    <property type="match status" value="1"/>
</dbReference>
<keyword evidence="10 12" id="KW-0648">Protein biosynthesis</keyword>
<gene>
    <name evidence="12 14" type="primary">cysS</name>
    <name evidence="14" type="ORF">DENOEST_2350</name>
</gene>
<dbReference type="PANTHER" id="PTHR10890:SF3">
    <property type="entry name" value="CYSTEINE--TRNA LIGASE, CYTOPLASMIC"/>
    <property type="match status" value="1"/>
</dbReference>
<evidence type="ECO:0000256" key="4">
    <source>
        <dbReference type="ARBA" id="ARBA00022490"/>
    </source>
</evidence>
<dbReference type="GO" id="GO:0008270">
    <property type="term" value="F:zinc ion binding"/>
    <property type="evidence" value="ECO:0007669"/>
    <property type="project" value="UniProtKB-UniRule"/>
</dbReference>
<reference evidence="14 15" key="1">
    <citation type="submission" date="2020-03" db="EMBL/GenBank/DDBJ databases">
        <authorList>
            <consortium name="Genoscope - CEA"/>
            <person name="William W."/>
        </authorList>
    </citation>
    <scope>NUCLEOTIDE SEQUENCE [LARGE SCALE GENOMIC DNA]</scope>
    <source>
        <strain evidence="15">DSM 16959</strain>
    </source>
</reference>
<comment type="catalytic activity">
    <reaction evidence="12">
        <text>tRNA(Cys) + L-cysteine + ATP = L-cysteinyl-tRNA(Cys) + AMP + diphosphate</text>
        <dbReference type="Rhea" id="RHEA:17773"/>
        <dbReference type="Rhea" id="RHEA-COMP:9661"/>
        <dbReference type="Rhea" id="RHEA-COMP:9679"/>
        <dbReference type="ChEBI" id="CHEBI:30616"/>
        <dbReference type="ChEBI" id="CHEBI:33019"/>
        <dbReference type="ChEBI" id="CHEBI:35235"/>
        <dbReference type="ChEBI" id="CHEBI:78442"/>
        <dbReference type="ChEBI" id="CHEBI:78517"/>
        <dbReference type="ChEBI" id="CHEBI:456215"/>
        <dbReference type="EC" id="6.1.1.16"/>
    </reaction>
</comment>
<dbReference type="Proteomes" id="UP000515733">
    <property type="component" value="Chromosome"/>
</dbReference>
<feature type="binding site" evidence="12">
    <location>
        <position position="36"/>
    </location>
    <ligand>
        <name>Zn(2+)</name>
        <dbReference type="ChEBI" id="CHEBI:29105"/>
    </ligand>
</feature>
<keyword evidence="9 12" id="KW-0067">ATP-binding</keyword>
<protein>
    <recommendedName>
        <fullName evidence="12">Cysteine--tRNA ligase</fullName>
        <ecNumber evidence="12">6.1.1.16</ecNumber>
    </recommendedName>
    <alternativeName>
        <fullName evidence="12">Cysteinyl-tRNA synthetase</fullName>
        <shortName evidence="12">CysRS</shortName>
    </alternativeName>
</protein>
<organism evidence="14 15">
    <name type="scientific">Denitratisoma oestradiolicum</name>
    <dbReference type="NCBI Taxonomy" id="311182"/>
    <lineage>
        <taxon>Bacteria</taxon>
        <taxon>Pseudomonadati</taxon>
        <taxon>Pseudomonadota</taxon>
        <taxon>Betaproteobacteria</taxon>
        <taxon>Nitrosomonadales</taxon>
        <taxon>Sterolibacteriaceae</taxon>
        <taxon>Denitratisoma</taxon>
    </lineage>
</organism>
<dbReference type="PRINTS" id="PR00983">
    <property type="entry name" value="TRNASYNTHCYS"/>
</dbReference>
<feature type="binding site" evidence="12">
    <location>
        <position position="249"/>
    </location>
    <ligand>
        <name>Zn(2+)</name>
        <dbReference type="ChEBI" id="CHEBI:29105"/>
    </ligand>
</feature>
<dbReference type="InterPro" id="IPR015273">
    <property type="entry name" value="Cys-tRNA-synt_Ia_DALR"/>
</dbReference>
<comment type="cofactor">
    <cofactor evidence="12">
        <name>Zn(2+)</name>
        <dbReference type="ChEBI" id="CHEBI:29105"/>
    </cofactor>
    <text evidence="12">Binds 1 zinc ion per subunit.</text>
</comment>
<keyword evidence="5 12" id="KW-0436">Ligase</keyword>
<dbReference type="InterPro" id="IPR014729">
    <property type="entry name" value="Rossmann-like_a/b/a_fold"/>
</dbReference>
<dbReference type="Gene3D" id="1.20.120.1910">
    <property type="entry name" value="Cysteine-tRNA ligase, C-terminal anti-codon recognition domain"/>
    <property type="match status" value="1"/>
</dbReference>
<evidence type="ECO:0000256" key="12">
    <source>
        <dbReference type="HAMAP-Rule" id="MF_00041"/>
    </source>
</evidence>
<name>A0A6S6XU82_9PROT</name>
<dbReference type="GO" id="GO:0006423">
    <property type="term" value="P:cysteinyl-tRNA aminoacylation"/>
    <property type="evidence" value="ECO:0007669"/>
    <property type="project" value="UniProtKB-UniRule"/>
</dbReference>
<evidence type="ECO:0000256" key="6">
    <source>
        <dbReference type="ARBA" id="ARBA00022723"/>
    </source>
</evidence>
<evidence type="ECO:0000256" key="10">
    <source>
        <dbReference type="ARBA" id="ARBA00022917"/>
    </source>
</evidence>
<dbReference type="GO" id="GO:0005524">
    <property type="term" value="F:ATP binding"/>
    <property type="evidence" value="ECO:0007669"/>
    <property type="project" value="UniProtKB-UniRule"/>
</dbReference>
<comment type="subunit">
    <text evidence="3 12">Monomer.</text>
</comment>
<dbReference type="GO" id="GO:0004817">
    <property type="term" value="F:cysteine-tRNA ligase activity"/>
    <property type="evidence" value="ECO:0007669"/>
    <property type="project" value="UniProtKB-UniRule"/>
</dbReference>
<dbReference type="InterPro" id="IPR024909">
    <property type="entry name" value="Cys-tRNA/MSH_ligase"/>
</dbReference>
<dbReference type="InterPro" id="IPR015803">
    <property type="entry name" value="Cys-tRNA-ligase"/>
</dbReference>
<dbReference type="PANTHER" id="PTHR10890">
    <property type="entry name" value="CYSTEINYL-TRNA SYNTHETASE"/>
    <property type="match status" value="1"/>
</dbReference>
<evidence type="ECO:0000256" key="8">
    <source>
        <dbReference type="ARBA" id="ARBA00022833"/>
    </source>
</evidence>
<evidence type="ECO:0000256" key="1">
    <source>
        <dbReference type="ARBA" id="ARBA00004496"/>
    </source>
</evidence>
<dbReference type="SMART" id="SM00840">
    <property type="entry name" value="DALR_2"/>
    <property type="match status" value="1"/>
</dbReference>
<evidence type="ECO:0000313" key="14">
    <source>
        <dbReference type="EMBL" id="CAB1369515.1"/>
    </source>
</evidence>
<keyword evidence="8 12" id="KW-0862">Zinc</keyword>
<accession>A0A6S6XU82</accession>
<evidence type="ECO:0000256" key="3">
    <source>
        <dbReference type="ARBA" id="ARBA00011245"/>
    </source>
</evidence>
<sequence length="467" mass="52505">MPISNFLPMLKLYNTLARDKQEFVPIQPGKVRMYVCGMTVYDYCHLGHARVMVVFDMVARWLRASGYQVTYVRNITDIDDKIIRRAGENGESIRALTDRFIACMNEDAGALGVLPPDHEPRATEYVPQMLQLIGMLEQNGLAYQADNQDVCYHVRGFDRYGRLSGKSLDDLRAGERVEVVDGKRDPLDFVLWKHAKAEEPTDAKWLSPWGEGRPGWHIECSAMSSDLLGNHFDIHGGGQDLQFPHHENEIAQSEGAHGHAFVNYWMHNGFVRVDDEKMSKSLGNFFTIRDVLTRYDAEVVRFFILRAHYRSPLNYSDSHLDDARNALTRLYTALKGQAGPVEVDWNEVHARRFRTAMDDDFGTPEAVAVLFDLAAEVNRSGDARLAAQLKGLGALLGLLQRNATTFLQAAPAARDGCSGNEIEQRIAARAAAKQARDFALADRIRDELKADGIVLEDSPQGTVWRRA</sequence>
<evidence type="ECO:0000256" key="9">
    <source>
        <dbReference type="ARBA" id="ARBA00022840"/>
    </source>
</evidence>
<keyword evidence="4 12" id="KW-0963">Cytoplasm</keyword>
<evidence type="ECO:0000259" key="13">
    <source>
        <dbReference type="SMART" id="SM00840"/>
    </source>
</evidence>
<keyword evidence="15" id="KW-1185">Reference proteome</keyword>
<dbReference type="CDD" id="cd07963">
    <property type="entry name" value="Anticodon_Ia_Cys"/>
    <property type="match status" value="1"/>
</dbReference>
<dbReference type="InterPro" id="IPR032678">
    <property type="entry name" value="tRNA-synt_1_cat_dom"/>
</dbReference>
<dbReference type="AlphaFoldDB" id="A0A6S6XU82"/>
<dbReference type="Gene3D" id="3.40.50.620">
    <property type="entry name" value="HUPs"/>
    <property type="match status" value="1"/>
</dbReference>
<comment type="similarity">
    <text evidence="2 12">Belongs to the class-I aminoacyl-tRNA synthetase family.</text>
</comment>